<dbReference type="CDD" id="cd02440">
    <property type="entry name" value="AdoMet_MTases"/>
    <property type="match status" value="1"/>
</dbReference>
<name>A0A916RTA3_9BACI</name>
<dbReference type="Pfam" id="PF13649">
    <property type="entry name" value="Methyltransf_25"/>
    <property type="match status" value="1"/>
</dbReference>
<comment type="caution">
    <text evidence="3">The sequence shown here is derived from an EMBL/GenBank/DDBJ whole genome shotgun (WGS) entry which is preliminary data.</text>
</comment>
<organism evidence="3 4">
    <name type="scientific">Ornithinibacillus halotolerans</name>
    <dbReference type="NCBI Taxonomy" id="1274357"/>
    <lineage>
        <taxon>Bacteria</taxon>
        <taxon>Bacillati</taxon>
        <taxon>Bacillota</taxon>
        <taxon>Bacilli</taxon>
        <taxon>Bacillales</taxon>
        <taxon>Bacillaceae</taxon>
        <taxon>Ornithinibacillus</taxon>
    </lineage>
</organism>
<dbReference type="InterPro" id="IPR041698">
    <property type="entry name" value="Methyltransf_25"/>
</dbReference>
<evidence type="ECO:0000313" key="4">
    <source>
        <dbReference type="Proteomes" id="UP000613512"/>
    </source>
</evidence>
<dbReference type="InterPro" id="IPR029063">
    <property type="entry name" value="SAM-dependent_MTases_sf"/>
</dbReference>
<dbReference type="AlphaFoldDB" id="A0A916RTA3"/>
<sequence>MKSNLEEYNNPSLYDFENDRYTEDISYLIKWAKKTGGVLIDLACGTGRATIPLAKQGYRLVGVDIHEGMLEKAKQKSDNLPIHWVTQNCMHLQLDITSKFIYMVGNSFQHFLTNEDQNQLLRSVHYHLEKDGVFIFNTRFPSREELLQPAEEEYWRNYTDPSTGLNVDVFTISEYNSLTQIQHYTTIRRAQDGSEKRTDIQLRYVYPQELERLARENGFKVLQLFGDWKETPLSSKSLEMICILQKEL</sequence>
<dbReference type="PANTHER" id="PTHR43861">
    <property type="entry name" value="TRANS-ACONITATE 2-METHYLTRANSFERASE-RELATED"/>
    <property type="match status" value="1"/>
</dbReference>
<evidence type="ECO:0000313" key="3">
    <source>
        <dbReference type="EMBL" id="GGA70115.1"/>
    </source>
</evidence>
<dbReference type="GO" id="GO:0032259">
    <property type="term" value="P:methylation"/>
    <property type="evidence" value="ECO:0007669"/>
    <property type="project" value="UniProtKB-KW"/>
</dbReference>
<proteinExistence type="predicted"/>
<keyword evidence="3" id="KW-0489">Methyltransferase</keyword>
<keyword evidence="1" id="KW-0808">Transferase</keyword>
<evidence type="ECO:0000256" key="1">
    <source>
        <dbReference type="ARBA" id="ARBA00022679"/>
    </source>
</evidence>
<evidence type="ECO:0000259" key="2">
    <source>
        <dbReference type="Pfam" id="PF13649"/>
    </source>
</evidence>
<dbReference type="Gene3D" id="2.20.25.110">
    <property type="entry name" value="S-adenosyl-L-methionine-dependent methyltransferases"/>
    <property type="match status" value="1"/>
</dbReference>
<accession>A0A916RTA3</accession>
<dbReference type="RefSeq" id="WP_188383824.1">
    <property type="nucleotide sequence ID" value="NZ_BMEY01000005.1"/>
</dbReference>
<dbReference type="Gene3D" id="3.40.50.150">
    <property type="entry name" value="Vaccinia Virus protein VP39"/>
    <property type="match status" value="1"/>
</dbReference>
<feature type="domain" description="Methyltransferase" evidence="2">
    <location>
        <begin position="40"/>
        <end position="132"/>
    </location>
</feature>
<dbReference type="GO" id="GO:0008168">
    <property type="term" value="F:methyltransferase activity"/>
    <property type="evidence" value="ECO:0007669"/>
    <property type="project" value="UniProtKB-KW"/>
</dbReference>
<dbReference type="Proteomes" id="UP000613512">
    <property type="component" value="Unassembled WGS sequence"/>
</dbReference>
<dbReference type="EMBL" id="BMEY01000005">
    <property type="protein sequence ID" value="GGA70115.1"/>
    <property type="molecule type" value="Genomic_DNA"/>
</dbReference>
<keyword evidence="4" id="KW-1185">Reference proteome</keyword>
<reference evidence="3" key="2">
    <citation type="submission" date="2020-09" db="EMBL/GenBank/DDBJ databases">
        <authorList>
            <person name="Sun Q."/>
            <person name="Zhou Y."/>
        </authorList>
    </citation>
    <scope>NUCLEOTIDE SEQUENCE</scope>
    <source>
        <strain evidence="3">CGMCC 1.12408</strain>
    </source>
</reference>
<dbReference type="SUPFAM" id="SSF53335">
    <property type="entry name" value="S-adenosyl-L-methionine-dependent methyltransferases"/>
    <property type="match status" value="1"/>
</dbReference>
<protein>
    <submittedName>
        <fullName evidence="3">Methyltransferase</fullName>
    </submittedName>
</protein>
<reference evidence="3" key="1">
    <citation type="journal article" date="2014" name="Int. J. Syst. Evol. Microbiol.">
        <title>Complete genome sequence of Corynebacterium casei LMG S-19264T (=DSM 44701T), isolated from a smear-ripened cheese.</title>
        <authorList>
            <consortium name="US DOE Joint Genome Institute (JGI-PGF)"/>
            <person name="Walter F."/>
            <person name="Albersmeier A."/>
            <person name="Kalinowski J."/>
            <person name="Ruckert C."/>
        </authorList>
    </citation>
    <scope>NUCLEOTIDE SEQUENCE</scope>
    <source>
        <strain evidence="3">CGMCC 1.12408</strain>
    </source>
</reference>
<gene>
    <name evidence="3" type="ORF">GCM10008025_12540</name>
</gene>